<feature type="compositionally biased region" description="Polar residues" evidence="1">
    <location>
        <begin position="101"/>
        <end position="112"/>
    </location>
</feature>
<comment type="caution">
    <text evidence="2">The sequence shown here is derived from an EMBL/GenBank/DDBJ whole genome shotgun (WGS) entry which is preliminary data.</text>
</comment>
<name>A0ABR3L559_9TELE</name>
<gene>
    <name evidence="2" type="ORF">QQF64_022831</name>
</gene>
<dbReference type="Proteomes" id="UP001558613">
    <property type="component" value="Unassembled WGS sequence"/>
</dbReference>
<organism evidence="2 3">
    <name type="scientific">Cirrhinus molitorella</name>
    <name type="common">mud carp</name>
    <dbReference type="NCBI Taxonomy" id="172907"/>
    <lineage>
        <taxon>Eukaryota</taxon>
        <taxon>Metazoa</taxon>
        <taxon>Chordata</taxon>
        <taxon>Craniata</taxon>
        <taxon>Vertebrata</taxon>
        <taxon>Euteleostomi</taxon>
        <taxon>Actinopterygii</taxon>
        <taxon>Neopterygii</taxon>
        <taxon>Teleostei</taxon>
        <taxon>Ostariophysi</taxon>
        <taxon>Cypriniformes</taxon>
        <taxon>Cyprinidae</taxon>
        <taxon>Labeoninae</taxon>
        <taxon>Labeonini</taxon>
        <taxon>Cirrhinus</taxon>
    </lineage>
</organism>
<evidence type="ECO:0000313" key="3">
    <source>
        <dbReference type="Proteomes" id="UP001558613"/>
    </source>
</evidence>
<evidence type="ECO:0000313" key="2">
    <source>
        <dbReference type="EMBL" id="KAL1247455.1"/>
    </source>
</evidence>
<accession>A0ABR3L559</accession>
<keyword evidence="3" id="KW-1185">Reference proteome</keyword>
<protein>
    <submittedName>
        <fullName evidence="2">Uncharacterized protein</fullName>
    </submittedName>
</protein>
<feature type="region of interest" description="Disordered" evidence="1">
    <location>
        <begin position="90"/>
        <end position="127"/>
    </location>
</feature>
<proteinExistence type="predicted"/>
<dbReference type="EMBL" id="JAYMGO010000025">
    <property type="protein sequence ID" value="KAL1247455.1"/>
    <property type="molecule type" value="Genomic_DNA"/>
</dbReference>
<evidence type="ECO:0000256" key="1">
    <source>
        <dbReference type="SAM" id="MobiDB-lite"/>
    </source>
</evidence>
<reference evidence="2 3" key="1">
    <citation type="submission" date="2023-09" db="EMBL/GenBank/DDBJ databases">
        <authorList>
            <person name="Wang M."/>
        </authorList>
    </citation>
    <scope>NUCLEOTIDE SEQUENCE [LARGE SCALE GENOMIC DNA]</scope>
    <source>
        <strain evidence="2">GT-2023</strain>
        <tissue evidence="2">Liver</tissue>
    </source>
</reference>
<sequence length="155" mass="16600">MPLKIPLLFFFFRHGGRGLFLEGRSGLRACNAISPSVDEKSRAAELELVAVAAMMITMFHLSGWGAPHTHQNASSPCLGDLRDDITHLQDDITLTSPPPGVSSNAKTQSLSIHASGPGDSERESERERTWGVMGFVGSSQIGPAVICPTAGRFLI</sequence>